<reference evidence="2 3" key="1">
    <citation type="journal article" date="2019" name="Commun. Biol.">
        <title>The bagworm genome reveals a unique fibroin gene that provides high tensile strength.</title>
        <authorList>
            <person name="Kono N."/>
            <person name="Nakamura H."/>
            <person name="Ohtoshi R."/>
            <person name="Tomita M."/>
            <person name="Numata K."/>
            <person name="Arakawa K."/>
        </authorList>
    </citation>
    <scope>NUCLEOTIDE SEQUENCE [LARGE SCALE GENOMIC DNA]</scope>
</reference>
<feature type="chain" id="PRO_5020025461" description="Secreted protein" evidence="1">
    <location>
        <begin position="25"/>
        <end position="108"/>
    </location>
</feature>
<keyword evidence="1" id="KW-0732">Signal</keyword>
<dbReference type="Proteomes" id="UP000299102">
    <property type="component" value="Unassembled WGS sequence"/>
</dbReference>
<dbReference type="EMBL" id="BGZK01002521">
    <property type="protein sequence ID" value="GBP94566.1"/>
    <property type="molecule type" value="Genomic_DNA"/>
</dbReference>
<evidence type="ECO:0000313" key="3">
    <source>
        <dbReference type="Proteomes" id="UP000299102"/>
    </source>
</evidence>
<evidence type="ECO:0000256" key="1">
    <source>
        <dbReference type="SAM" id="SignalP"/>
    </source>
</evidence>
<sequence length="108" mass="11299">MGLYALRSLGCVSSWVCVSVVADARGCGCRCLRVDACTTSVGARTYGGLDVRLLCDIGPPAFLGSARGVVELSANILSLNAESSKFALEMTHLLFSHPSIQTIDAGTF</sequence>
<protein>
    <recommendedName>
        <fullName evidence="4">Secreted protein</fullName>
    </recommendedName>
</protein>
<proteinExistence type="predicted"/>
<feature type="signal peptide" evidence="1">
    <location>
        <begin position="1"/>
        <end position="24"/>
    </location>
</feature>
<organism evidence="2 3">
    <name type="scientific">Eumeta variegata</name>
    <name type="common">Bagworm moth</name>
    <name type="synonym">Eumeta japonica</name>
    <dbReference type="NCBI Taxonomy" id="151549"/>
    <lineage>
        <taxon>Eukaryota</taxon>
        <taxon>Metazoa</taxon>
        <taxon>Ecdysozoa</taxon>
        <taxon>Arthropoda</taxon>
        <taxon>Hexapoda</taxon>
        <taxon>Insecta</taxon>
        <taxon>Pterygota</taxon>
        <taxon>Neoptera</taxon>
        <taxon>Endopterygota</taxon>
        <taxon>Lepidoptera</taxon>
        <taxon>Glossata</taxon>
        <taxon>Ditrysia</taxon>
        <taxon>Tineoidea</taxon>
        <taxon>Psychidae</taxon>
        <taxon>Oiketicinae</taxon>
        <taxon>Eumeta</taxon>
    </lineage>
</organism>
<gene>
    <name evidence="2" type="ORF">EVAR_71033_1</name>
</gene>
<evidence type="ECO:0000313" key="2">
    <source>
        <dbReference type="EMBL" id="GBP94566.1"/>
    </source>
</evidence>
<dbReference type="AlphaFoldDB" id="A0A4C2A1F2"/>
<keyword evidence="3" id="KW-1185">Reference proteome</keyword>
<comment type="caution">
    <text evidence="2">The sequence shown here is derived from an EMBL/GenBank/DDBJ whole genome shotgun (WGS) entry which is preliminary data.</text>
</comment>
<accession>A0A4C2A1F2</accession>
<evidence type="ECO:0008006" key="4">
    <source>
        <dbReference type="Google" id="ProtNLM"/>
    </source>
</evidence>
<name>A0A4C2A1F2_EUMVA</name>